<dbReference type="Proteomes" id="UP000782610">
    <property type="component" value="Unassembled WGS sequence"/>
</dbReference>
<dbReference type="InterPro" id="IPR050300">
    <property type="entry name" value="GDXG_lipolytic_enzyme"/>
</dbReference>
<keyword evidence="1 3" id="KW-0378">Hydrolase</keyword>
<reference evidence="3" key="1">
    <citation type="submission" date="2020-07" db="EMBL/GenBank/DDBJ databases">
        <title>Huge and variable diversity of episymbiotic CPR bacteria and DPANN archaea in groundwater ecosystems.</title>
        <authorList>
            <person name="He C.Y."/>
            <person name="Keren R."/>
            <person name="Whittaker M."/>
            <person name="Farag I.F."/>
            <person name="Doudna J."/>
            <person name="Cate J.H.D."/>
            <person name="Banfield J.F."/>
        </authorList>
    </citation>
    <scope>NUCLEOTIDE SEQUENCE</scope>
    <source>
        <strain evidence="3">NC_groundwater_1586_Pr3_B-0.1um_66_15</strain>
    </source>
</reference>
<dbReference type="Gene3D" id="3.40.50.1820">
    <property type="entry name" value="alpha/beta hydrolase"/>
    <property type="match status" value="1"/>
</dbReference>
<evidence type="ECO:0000259" key="2">
    <source>
        <dbReference type="Pfam" id="PF20434"/>
    </source>
</evidence>
<gene>
    <name evidence="3" type="ORF">HY834_19150</name>
</gene>
<dbReference type="AlphaFoldDB" id="A0A933P0J6"/>
<name>A0A933P0J6_9HYPH</name>
<dbReference type="PANTHER" id="PTHR48081">
    <property type="entry name" value="AB HYDROLASE SUPERFAMILY PROTEIN C4A8.06C"/>
    <property type="match status" value="1"/>
</dbReference>
<accession>A0A933P0J6</accession>
<dbReference type="EMBL" id="JACRAF010000063">
    <property type="protein sequence ID" value="MBI4923858.1"/>
    <property type="molecule type" value="Genomic_DNA"/>
</dbReference>
<dbReference type="PANTHER" id="PTHR48081:SF9">
    <property type="entry name" value="CARBOXYLESTERASE"/>
    <property type="match status" value="1"/>
</dbReference>
<proteinExistence type="predicted"/>
<protein>
    <submittedName>
        <fullName evidence="3">Alpha/beta hydrolase</fullName>
    </submittedName>
</protein>
<evidence type="ECO:0000313" key="3">
    <source>
        <dbReference type="EMBL" id="MBI4923858.1"/>
    </source>
</evidence>
<organism evidence="3 4">
    <name type="scientific">Devosia nanyangense</name>
    <dbReference type="NCBI Taxonomy" id="1228055"/>
    <lineage>
        <taxon>Bacteria</taxon>
        <taxon>Pseudomonadati</taxon>
        <taxon>Pseudomonadota</taxon>
        <taxon>Alphaproteobacteria</taxon>
        <taxon>Hyphomicrobiales</taxon>
        <taxon>Devosiaceae</taxon>
        <taxon>Devosia</taxon>
    </lineage>
</organism>
<evidence type="ECO:0000313" key="4">
    <source>
        <dbReference type="Proteomes" id="UP000782610"/>
    </source>
</evidence>
<dbReference type="GO" id="GO:0016787">
    <property type="term" value="F:hydrolase activity"/>
    <property type="evidence" value="ECO:0007669"/>
    <property type="project" value="UniProtKB-KW"/>
</dbReference>
<sequence length="304" mass="33600">MAPFNADPAMDSDVTVLGKDVAFADGDRKRLDIYGPKDATGPSPVVMFIYGGSWKQGSRNDYQFVGRALAANGFIAVIPDYRLYPEVTYPDFLEDNAQAVKWIEDHIGTYGGDTSRFFIAGHSAGAYNAVMLGLEKSFLRDYNVTMPVKGIAAISGPYDFYPFEYDEVKNTFGVTDNPEGTQPINLVAADEPPILLLQGKSDPIVRVQNTEHLAEKLKASGDWVTEKYYDNIGHMEPVFAIGALWRWRAPVLADMIAFFTQFGAFPSGAPHPVYTPAPPEGQTDIESTIARLDQMLNPIDDRHF</sequence>
<dbReference type="Pfam" id="PF20434">
    <property type="entry name" value="BD-FAE"/>
    <property type="match status" value="1"/>
</dbReference>
<comment type="caution">
    <text evidence="3">The sequence shown here is derived from an EMBL/GenBank/DDBJ whole genome shotgun (WGS) entry which is preliminary data.</text>
</comment>
<evidence type="ECO:0000256" key="1">
    <source>
        <dbReference type="ARBA" id="ARBA00022801"/>
    </source>
</evidence>
<dbReference type="SUPFAM" id="SSF53474">
    <property type="entry name" value="alpha/beta-Hydrolases"/>
    <property type="match status" value="1"/>
</dbReference>
<feature type="domain" description="BD-FAE-like" evidence="2">
    <location>
        <begin position="31"/>
        <end position="217"/>
    </location>
</feature>
<dbReference type="InterPro" id="IPR049492">
    <property type="entry name" value="BD-FAE-like_dom"/>
</dbReference>
<dbReference type="InterPro" id="IPR029058">
    <property type="entry name" value="AB_hydrolase_fold"/>
</dbReference>